<sequence>MNYLTLGSILLGATAGLSGAGYFATTYFKSDKGDAKEILDKKPEEKKFVWRYVSSDGNSHICDFLEEGRNKRERDRRLVEIEEDSINCQKIFTEEKELNGGNTFFWLEGEKDKVDELLKTELLSDFQLPRSEESSENKGIDGLQEVCSKSHREKNRIEIFCKN</sequence>
<dbReference type="AlphaFoldDB" id="F0V1Z8"/>
<proteinExistence type="predicted"/>
<dbReference type="EMBL" id="FQ790233">
    <property type="protein sequence ID" value="CBZ40679.1"/>
    <property type="molecule type" value="Genomic_DNA"/>
</dbReference>
<evidence type="ECO:0000313" key="1">
    <source>
        <dbReference type="EMBL" id="CBZ40679.1"/>
    </source>
</evidence>
<dbReference type="KEGG" id="msk:MSUIS_05860"/>
<name>F0V1Z8_MYCS3</name>
<gene>
    <name evidence="1" type="ORF">MSUIS_05860</name>
</gene>
<reference evidence="1 2" key="1">
    <citation type="journal article" date="2011" name="J. Bacteriol.">
        <title>Complete genome sequence of the hemotrophic Mycoplasma suis strain KI3806.</title>
        <authorList>
            <person name="Oehlerking J."/>
            <person name="Kube M."/>
            <person name="Felder K.M."/>
            <person name="Matter D."/>
            <person name="Wittenbrink M.M."/>
            <person name="Schwarzenbach S."/>
            <person name="Kramer M.M."/>
            <person name="Hoelzle K."/>
            <person name="Hoelzle L.E."/>
        </authorList>
    </citation>
    <scope>NUCLEOTIDE SEQUENCE [LARGE SCALE GENOMIC DNA]</scope>
    <source>
        <strain evidence="2">KI_3806</strain>
    </source>
</reference>
<dbReference type="RefSeq" id="WP_013609282.1">
    <property type="nucleotide sequence ID" value="NC_015153.1"/>
</dbReference>
<organism evidence="1 2">
    <name type="scientific">Mycoplasma suis (strain KI_3806)</name>
    <dbReference type="NCBI Taxonomy" id="708248"/>
    <lineage>
        <taxon>Bacteria</taxon>
        <taxon>Bacillati</taxon>
        <taxon>Mycoplasmatota</taxon>
        <taxon>Mollicutes</taxon>
        <taxon>Mycoplasmataceae</taxon>
        <taxon>Mycoplasma</taxon>
    </lineage>
</organism>
<evidence type="ECO:0000313" key="2">
    <source>
        <dbReference type="Proteomes" id="UP000008645"/>
    </source>
</evidence>
<protein>
    <submittedName>
        <fullName evidence="1">Uncharacterized protein</fullName>
    </submittedName>
</protein>
<dbReference type="HOGENOM" id="CLU_130928_0_0_14"/>
<dbReference type="Proteomes" id="UP000008645">
    <property type="component" value="Chromosome"/>
</dbReference>
<accession>F0V1Z8</accession>